<name>A0A8H3X7I3_GIGMA</name>
<dbReference type="GO" id="GO:0020037">
    <property type="term" value="F:heme binding"/>
    <property type="evidence" value="ECO:0007669"/>
    <property type="project" value="InterPro"/>
</dbReference>
<proteinExistence type="predicted"/>
<accession>A0A8H3X7I3</accession>
<evidence type="ECO:0000313" key="1">
    <source>
        <dbReference type="EMBL" id="KAF0425641.1"/>
    </source>
</evidence>
<dbReference type="OrthoDB" id="2385632at2759"/>
<dbReference type="GO" id="GO:0016705">
    <property type="term" value="F:oxidoreductase activity, acting on paired donors, with incorporation or reduction of molecular oxygen"/>
    <property type="evidence" value="ECO:0007669"/>
    <property type="project" value="InterPro"/>
</dbReference>
<comment type="caution">
    <text evidence="1">The sequence shown here is derived from an EMBL/GenBank/DDBJ whole genome shotgun (WGS) entry which is preliminary data.</text>
</comment>
<evidence type="ECO:0000313" key="2">
    <source>
        <dbReference type="Proteomes" id="UP000439903"/>
    </source>
</evidence>
<dbReference type="GO" id="GO:0005506">
    <property type="term" value="F:iron ion binding"/>
    <property type="evidence" value="ECO:0007669"/>
    <property type="project" value="InterPro"/>
</dbReference>
<keyword evidence="2" id="KW-1185">Reference proteome</keyword>
<reference evidence="1 2" key="1">
    <citation type="journal article" date="2019" name="Environ. Microbiol.">
        <title>At the nexus of three kingdoms: the genome of the mycorrhizal fungus Gigaspora margarita provides insights into plant, endobacterial and fungal interactions.</title>
        <authorList>
            <person name="Venice F."/>
            <person name="Ghignone S."/>
            <person name="Salvioli di Fossalunga A."/>
            <person name="Amselem J."/>
            <person name="Novero M."/>
            <person name="Xianan X."/>
            <person name="Sedzielewska Toro K."/>
            <person name="Morin E."/>
            <person name="Lipzen A."/>
            <person name="Grigoriev I.V."/>
            <person name="Henrissat B."/>
            <person name="Martin F.M."/>
            <person name="Bonfante P."/>
        </authorList>
    </citation>
    <scope>NUCLEOTIDE SEQUENCE [LARGE SCALE GENOMIC DNA]</scope>
    <source>
        <strain evidence="1 2">BEG34</strain>
    </source>
</reference>
<sequence>MFDRNRCIILSRPEYIEKFMFSACLRRFLYSQGLEELGFYRHGLASNEVYKSWKYIRQFFTQALLVLKFMNNAVKFTNKLFDKLSEYWQFLGKQNISNNNNNNWTLETNFSAWFHAFTNNIISILATGKHTYSIASYYNTQSTIKSEHPELLVEDENKFIKLMINHIEGIMFFMILDSF</sequence>
<gene>
    <name evidence="1" type="ORF">F8M41_006301</name>
</gene>
<organism evidence="1 2">
    <name type="scientific">Gigaspora margarita</name>
    <dbReference type="NCBI Taxonomy" id="4874"/>
    <lineage>
        <taxon>Eukaryota</taxon>
        <taxon>Fungi</taxon>
        <taxon>Fungi incertae sedis</taxon>
        <taxon>Mucoromycota</taxon>
        <taxon>Glomeromycotina</taxon>
        <taxon>Glomeromycetes</taxon>
        <taxon>Diversisporales</taxon>
        <taxon>Gigasporaceae</taxon>
        <taxon>Gigaspora</taxon>
    </lineage>
</organism>
<dbReference type="EMBL" id="WTPW01001617">
    <property type="protein sequence ID" value="KAF0425641.1"/>
    <property type="molecule type" value="Genomic_DNA"/>
</dbReference>
<dbReference type="Proteomes" id="UP000439903">
    <property type="component" value="Unassembled WGS sequence"/>
</dbReference>
<dbReference type="SUPFAM" id="SSF48264">
    <property type="entry name" value="Cytochrome P450"/>
    <property type="match status" value="1"/>
</dbReference>
<protein>
    <submittedName>
        <fullName evidence="1">Cytochrome P450</fullName>
    </submittedName>
</protein>
<dbReference type="Gene3D" id="1.10.630.10">
    <property type="entry name" value="Cytochrome P450"/>
    <property type="match status" value="1"/>
</dbReference>
<dbReference type="GO" id="GO:0004497">
    <property type="term" value="F:monooxygenase activity"/>
    <property type="evidence" value="ECO:0007669"/>
    <property type="project" value="InterPro"/>
</dbReference>
<dbReference type="InterPro" id="IPR036396">
    <property type="entry name" value="Cyt_P450_sf"/>
</dbReference>
<dbReference type="AlphaFoldDB" id="A0A8H3X7I3"/>